<comment type="subunit">
    <text evidence="6">Homodimer.</text>
</comment>
<dbReference type="Pfam" id="PF00300">
    <property type="entry name" value="His_Phos_1"/>
    <property type="match status" value="1"/>
</dbReference>
<feature type="binding site" evidence="6 8">
    <location>
        <begin position="90"/>
        <end position="93"/>
    </location>
    <ligand>
        <name>substrate</name>
    </ligand>
</feature>
<dbReference type="Proteomes" id="UP000000504">
    <property type="component" value="Chromosome"/>
</dbReference>
<evidence type="ECO:0000256" key="7">
    <source>
        <dbReference type="PIRSR" id="PIRSR613078-1"/>
    </source>
</evidence>
<gene>
    <name evidence="6 11" type="primary">gpmA</name>
    <name evidence="11" type="ordered locus">MEPCIT_097</name>
</gene>
<dbReference type="SUPFAM" id="SSF53254">
    <property type="entry name" value="Phosphoglycerate mutase-like"/>
    <property type="match status" value="1"/>
</dbReference>
<dbReference type="PANTHER" id="PTHR11931">
    <property type="entry name" value="PHOSPHOGLYCERATE MUTASE"/>
    <property type="match status" value="1"/>
</dbReference>
<sequence length="238" mass="27277">MMAVTKLVLIRHGESQWNHENRFTGWTDVELSAKGRTESKIAGKILKSAGYKFDVAYTSVLKRAINTLWYILTELDQVWLPVEKSWRLNERHYGALQGLNKAKTAAKYGDELVKQWRRSLAIIPPALTIDDQRFPGHDIRYAKLTANELPTTESLALTIDRVLPYWKENILPRMKNGERVIITAHGNSIRAMVKFLDNLSEEVITELNIPTGIPLVYEFDKNIQVINHYYLGNADEIA</sequence>
<feature type="binding site" evidence="6 8">
    <location>
        <begin position="117"/>
        <end position="118"/>
    </location>
    <ligand>
        <name>substrate</name>
    </ligand>
</feature>
<proteinExistence type="inferred from homology"/>
<feature type="binding site" evidence="6 8">
    <location>
        <position position="63"/>
    </location>
    <ligand>
        <name>substrate</name>
    </ligand>
</feature>
<dbReference type="PIRSF" id="PIRSF000709">
    <property type="entry name" value="6PFK_2-Ptase"/>
    <property type="match status" value="1"/>
</dbReference>
<dbReference type="HOGENOM" id="CLU_033323_1_1_6"/>
<evidence type="ECO:0000256" key="5">
    <source>
        <dbReference type="ARBA" id="ARBA00023235"/>
    </source>
</evidence>
<dbReference type="InterPro" id="IPR029033">
    <property type="entry name" value="His_PPase_superfam"/>
</dbReference>
<comment type="catalytic activity">
    <reaction evidence="1 6 10">
        <text>(2R)-2-phosphoglycerate = (2R)-3-phosphoglycerate</text>
        <dbReference type="Rhea" id="RHEA:15901"/>
        <dbReference type="ChEBI" id="CHEBI:58272"/>
        <dbReference type="ChEBI" id="CHEBI:58289"/>
        <dbReference type="EC" id="5.4.2.11"/>
    </reaction>
</comment>
<keyword evidence="4 6" id="KW-0324">Glycolysis</keyword>
<keyword evidence="5 6" id="KW-0413">Isomerase</keyword>
<dbReference type="eggNOG" id="COG0588">
    <property type="taxonomic scope" value="Bacteria"/>
</dbReference>
<feature type="binding site" evidence="6 8">
    <location>
        <begin position="24"/>
        <end position="25"/>
    </location>
    <ligand>
        <name>substrate</name>
    </ligand>
</feature>
<comment type="similarity">
    <text evidence="2 6">Belongs to the phosphoglycerate mutase family. BPG-dependent PGAM subfamily.</text>
</comment>
<evidence type="ECO:0000256" key="4">
    <source>
        <dbReference type="ARBA" id="ARBA00023152"/>
    </source>
</evidence>
<dbReference type="PROSITE" id="PS00175">
    <property type="entry name" value="PG_MUTASE"/>
    <property type="match status" value="1"/>
</dbReference>
<comment type="function">
    <text evidence="6 10">Catalyzes the interconversion of 2-phosphoglycerate and 3-phosphoglycerate.</text>
</comment>
<dbReference type="HAMAP" id="MF_01039">
    <property type="entry name" value="PGAM_GpmA"/>
    <property type="match status" value="1"/>
</dbReference>
<evidence type="ECO:0000256" key="10">
    <source>
        <dbReference type="RuleBase" id="RU004512"/>
    </source>
</evidence>
<dbReference type="FunFam" id="3.40.50.1240:FF:000003">
    <property type="entry name" value="2,3-bisphosphoglycerate-dependent phosphoglycerate mutase"/>
    <property type="match status" value="1"/>
</dbReference>
<feature type="binding site" evidence="6 8">
    <location>
        <begin position="186"/>
        <end position="187"/>
    </location>
    <ligand>
        <name>substrate</name>
    </ligand>
</feature>
<evidence type="ECO:0000313" key="11">
    <source>
        <dbReference type="EMBL" id="AEI74757.1"/>
    </source>
</evidence>
<dbReference type="STRING" id="903503.MEPCIT_097"/>
<protein>
    <recommendedName>
        <fullName evidence="6 10">2,3-bisphosphoglycerate-dependent phosphoglycerate mutase</fullName>
        <shortName evidence="6">BPG-dependent PGAM</shortName>
        <shortName evidence="6">PGAM</shortName>
        <shortName evidence="6">Phosphoglyceromutase</shortName>
        <shortName evidence="6">dPGM</shortName>
        <ecNumber evidence="6 10">5.4.2.11</ecNumber>
    </recommendedName>
</protein>
<evidence type="ECO:0000256" key="9">
    <source>
        <dbReference type="PIRSR" id="PIRSR613078-3"/>
    </source>
</evidence>
<evidence type="ECO:0000256" key="1">
    <source>
        <dbReference type="ARBA" id="ARBA00000380"/>
    </source>
</evidence>
<dbReference type="EC" id="5.4.2.11" evidence="6 10"/>
<dbReference type="EMBL" id="CP002243">
    <property type="protein sequence ID" value="AEI74757.1"/>
    <property type="molecule type" value="Genomic_DNA"/>
</dbReference>
<dbReference type="GO" id="GO:0006096">
    <property type="term" value="P:glycolytic process"/>
    <property type="evidence" value="ECO:0007669"/>
    <property type="project" value="UniProtKB-UniRule"/>
</dbReference>
<dbReference type="AlphaFoldDB" id="F7XXD1"/>
<evidence type="ECO:0000256" key="8">
    <source>
        <dbReference type="PIRSR" id="PIRSR613078-2"/>
    </source>
</evidence>
<dbReference type="GO" id="GO:0006094">
    <property type="term" value="P:gluconeogenesis"/>
    <property type="evidence" value="ECO:0007669"/>
    <property type="project" value="UniProtKB-UniRule"/>
</dbReference>
<dbReference type="GO" id="GO:0004619">
    <property type="term" value="F:phosphoglycerate mutase activity"/>
    <property type="evidence" value="ECO:0007669"/>
    <property type="project" value="UniProtKB-UniRule"/>
</dbReference>
<keyword evidence="12" id="KW-1185">Reference proteome</keyword>
<feature type="binding site" evidence="6 8">
    <location>
        <begin position="11"/>
        <end position="18"/>
    </location>
    <ligand>
        <name>substrate</name>
    </ligand>
</feature>
<name>F7XXD1_MOREP</name>
<feature type="binding site" evidence="6 8">
    <location>
        <position position="101"/>
    </location>
    <ligand>
        <name>substrate</name>
    </ligand>
</feature>
<feature type="site" description="Transition state stabilizer" evidence="6 9">
    <location>
        <position position="185"/>
    </location>
</feature>
<feature type="active site" description="Proton donor/acceptor" evidence="6 7">
    <location>
        <position position="90"/>
    </location>
</feature>
<dbReference type="InterPro" id="IPR001345">
    <property type="entry name" value="PG/BPGM_mutase_AS"/>
</dbReference>
<reference key="1">
    <citation type="submission" date="2010-09" db="EMBL/GenBank/DDBJ databases">
        <title>An interdependent metabolic patchwork in the nested three-way symbiosis of mealybugs.</title>
        <authorList>
            <person name="McCutcheon J.P."/>
            <person name="von Dohlen C.D."/>
        </authorList>
    </citation>
    <scope>NUCLEOTIDE SEQUENCE</scope>
    <source>
        <strain>PCIT</strain>
    </source>
</reference>
<comment type="pathway">
    <text evidence="6 10">Carbohydrate degradation; glycolysis; pyruvate from D-glyceraldehyde 3-phosphate: step 3/5.</text>
</comment>
<dbReference type="Gene3D" id="3.40.50.1240">
    <property type="entry name" value="Phosphoglycerate mutase-like"/>
    <property type="match status" value="1"/>
</dbReference>
<dbReference type="SMART" id="SM00855">
    <property type="entry name" value="PGAM"/>
    <property type="match status" value="1"/>
</dbReference>
<accession>F7XXD1</accession>
<dbReference type="KEGG" id="men:MEPCIT_097"/>
<organism evidence="11 12">
    <name type="scientific">Moranella endobia (strain PCIT)</name>
    <dbReference type="NCBI Taxonomy" id="903503"/>
    <lineage>
        <taxon>Bacteria</taxon>
        <taxon>Pseudomonadati</taxon>
        <taxon>Pseudomonadota</taxon>
        <taxon>Gammaproteobacteria</taxon>
        <taxon>Enterobacterales</taxon>
        <taxon>Enterobacteriaceae</taxon>
        <taxon>Candidatus Moranella</taxon>
    </lineage>
</organism>
<dbReference type="InterPro" id="IPR013078">
    <property type="entry name" value="His_Pase_superF_clade-1"/>
</dbReference>
<feature type="active site" description="Tele-phosphohistidine intermediate" evidence="6 7">
    <location>
        <position position="12"/>
    </location>
</feature>
<dbReference type="NCBIfam" id="NF010713">
    <property type="entry name" value="PRK14115.1"/>
    <property type="match status" value="1"/>
</dbReference>
<dbReference type="InterPro" id="IPR005952">
    <property type="entry name" value="Phosphogly_mut1"/>
</dbReference>
<evidence type="ECO:0000256" key="2">
    <source>
        <dbReference type="ARBA" id="ARBA00006717"/>
    </source>
</evidence>
<evidence type="ECO:0000256" key="3">
    <source>
        <dbReference type="ARBA" id="ARBA00022432"/>
    </source>
</evidence>
<evidence type="ECO:0000256" key="6">
    <source>
        <dbReference type="HAMAP-Rule" id="MF_01039"/>
    </source>
</evidence>
<evidence type="ECO:0000313" key="12">
    <source>
        <dbReference type="Proteomes" id="UP000000504"/>
    </source>
</evidence>
<dbReference type="NCBIfam" id="TIGR01258">
    <property type="entry name" value="pgm_1"/>
    <property type="match status" value="1"/>
</dbReference>
<reference evidence="11 12" key="2">
    <citation type="journal article" date="2011" name="Curr. Biol.">
        <title>An interdependent metabolic patchwork in the nested symbiosis of mealybugs.</title>
        <authorList>
            <person name="McCutcheon J.P."/>
            <person name="von Dohlen C.D."/>
        </authorList>
    </citation>
    <scope>NUCLEOTIDE SEQUENCE [LARGE SCALE GENOMIC DNA]</scope>
    <source>
        <strain evidence="11 12">PCIT</strain>
    </source>
</reference>
<dbReference type="UniPathway" id="UPA00109">
    <property type="reaction ID" value="UER00186"/>
</dbReference>
<keyword evidence="3 6" id="KW-0312">Gluconeogenesis</keyword>
<dbReference type="CDD" id="cd07067">
    <property type="entry name" value="HP_PGM_like"/>
    <property type="match status" value="1"/>
</dbReference>